<evidence type="ECO:0000313" key="1">
    <source>
        <dbReference type="EMBL" id="AIF14470.1"/>
    </source>
</evidence>
<dbReference type="AlphaFoldDB" id="A0A075HH49"/>
<dbReference type="EMBL" id="KF901002">
    <property type="protein sequence ID" value="AIF14470.1"/>
    <property type="molecule type" value="Genomic_DNA"/>
</dbReference>
<protein>
    <submittedName>
        <fullName evidence="1">Uncharacterized protein</fullName>
    </submittedName>
</protein>
<name>A0A075HH49_9EURY</name>
<proteinExistence type="predicted"/>
<organism evidence="1">
    <name type="scientific">uncultured marine group II/III euryarchaeote KM3_67_D09</name>
    <dbReference type="NCBI Taxonomy" id="1456483"/>
    <lineage>
        <taxon>Archaea</taxon>
        <taxon>Methanobacteriati</taxon>
        <taxon>Methanobacteriota</taxon>
        <taxon>environmental samples</taxon>
    </lineage>
</organism>
<reference evidence="1" key="1">
    <citation type="journal article" date="2014" name="Genome Biol. Evol.">
        <title>Pangenome evidence for extensive interdomain horizontal transfer affecting lineage core and shell genes in uncultured planktonic thaumarchaeota and euryarchaeota.</title>
        <authorList>
            <person name="Deschamps P."/>
            <person name="Zivanovic Y."/>
            <person name="Moreira D."/>
            <person name="Rodriguez-Valera F."/>
            <person name="Lopez-Garcia P."/>
        </authorList>
    </citation>
    <scope>NUCLEOTIDE SEQUENCE</scope>
</reference>
<accession>A0A075HH49</accession>
<sequence length="139" mass="15502">MRRAPRSADPGPQNNDAFHDLGKDIWTERTHKMASPADRFVHYIKPDDLHRLNLNGLQSRLGHGDLVIADLGSLTHMPSQQEVCRNRIQGLGQQTGLPVFALNESDTLLMIAGRNMRVDTEKHLLGMAKWGQLANGDSQ</sequence>